<feature type="compositionally biased region" description="Basic and acidic residues" evidence="1">
    <location>
        <begin position="13"/>
        <end position="25"/>
    </location>
</feature>
<evidence type="ECO:0008006" key="4">
    <source>
        <dbReference type="Google" id="ProtNLM"/>
    </source>
</evidence>
<dbReference type="STRING" id="240176.D6RQ07"/>
<dbReference type="PANTHER" id="PTHR34305:SF1">
    <property type="entry name" value="SWIM-TYPE DOMAIN-CONTAINING PROTEIN"/>
    <property type="match status" value="1"/>
</dbReference>
<name>D6RQ07_COPC7</name>
<sequence length="192" mass="21848">MPQVRHRPLYPGLREDGRKDKSGKRGDKCGKYFAQYGEQRLTGGIMVAWCTHSICYGFHCIAESEGRDDVFAAMVTRWPVAPKRVIYDFACALGPYCMLREPHFFQNTHFAIDHFHSTGHSKCSRAAFLSEYANTDPRLVSINSSAAECGNSALKRIRKSVSYMSQSRAIIYTKTFLSVWNRIRLRKALGLK</sequence>
<evidence type="ECO:0000313" key="3">
    <source>
        <dbReference type="Proteomes" id="UP000001861"/>
    </source>
</evidence>
<keyword evidence="3" id="KW-1185">Reference proteome</keyword>
<evidence type="ECO:0000313" key="2">
    <source>
        <dbReference type="EMBL" id="EFI26927.1"/>
    </source>
</evidence>
<dbReference type="RefSeq" id="XP_002910421.1">
    <property type="nucleotide sequence ID" value="XM_002910375.1"/>
</dbReference>
<comment type="caution">
    <text evidence="2">The sequence shown here is derived from an EMBL/GenBank/DDBJ whole genome shotgun (WGS) entry which is preliminary data.</text>
</comment>
<dbReference type="OMA" id="YCLLREP"/>
<dbReference type="VEuPathDB" id="FungiDB:CC1G_15328"/>
<dbReference type="KEGG" id="cci:CC1G_15328"/>
<dbReference type="GeneID" id="9380341"/>
<dbReference type="InParanoid" id="D6RQ07"/>
<reference evidence="2 3" key="1">
    <citation type="journal article" date="2010" name="Proc. Natl. Acad. Sci. U.S.A.">
        <title>Insights into evolution of multicellular fungi from the assembled chromosomes of the mushroom Coprinopsis cinerea (Coprinus cinereus).</title>
        <authorList>
            <person name="Stajich J.E."/>
            <person name="Wilke S.K."/>
            <person name="Ahren D."/>
            <person name="Au C.H."/>
            <person name="Birren B.W."/>
            <person name="Borodovsky M."/>
            <person name="Burns C."/>
            <person name="Canback B."/>
            <person name="Casselton L.A."/>
            <person name="Cheng C.K."/>
            <person name="Deng J."/>
            <person name="Dietrich F.S."/>
            <person name="Fargo D.C."/>
            <person name="Farman M.L."/>
            <person name="Gathman A.C."/>
            <person name="Goldberg J."/>
            <person name="Guigo R."/>
            <person name="Hoegger P.J."/>
            <person name="Hooker J.B."/>
            <person name="Huggins A."/>
            <person name="James T.Y."/>
            <person name="Kamada T."/>
            <person name="Kilaru S."/>
            <person name="Kodira C."/>
            <person name="Kues U."/>
            <person name="Kupfer D."/>
            <person name="Kwan H.S."/>
            <person name="Lomsadze A."/>
            <person name="Li W."/>
            <person name="Lilly W.W."/>
            <person name="Ma L.J."/>
            <person name="Mackey A.J."/>
            <person name="Manning G."/>
            <person name="Martin F."/>
            <person name="Muraguchi H."/>
            <person name="Natvig D.O."/>
            <person name="Palmerini H."/>
            <person name="Ramesh M.A."/>
            <person name="Rehmeyer C.J."/>
            <person name="Roe B.A."/>
            <person name="Shenoy N."/>
            <person name="Stanke M."/>
            <person name="Ter-Hovhannisyan V."/>
            <person name="Tunlid A."/>
            <person name="Velagapudi R."/>
            <person name="Vision T.J."/>
            <person name="Zeng Q."/>
            <person name="Zolan M.E."/>
            <person name="Pukkila P.J."/>
        </authorList>
    </citation>
    <scope>NUCLEOTIDE SEQUENCE [LARGE SCALE GENOMIC DNA]</scope>
    <source>
        <strain evidence="3">Okayama-7 / 130 / ATCC MYA-4618 / FGSC 9003</strain>
    </source>
</reference>
<gene>
    <name evidence="2" type="ORF">CC1G_15328</name>
</gene>
<proteinExistence type="predicted"/>
<dbReference type="PANTHER" id="PTHR34305">
    <property type="entry name" value="EXPRESSED PROTEIN"/>
    <property type="match status" value="1"/>
</dbReference>
<accession>D6RQ07</accession>
<feature type="region of interest" description="Disordered" evidence="1">
    <location>
        <begin position="1"/>
        <end position="25"/>
    </location>
</feature>
<protein>
    <recommendedName>
        <fullName evidence="4">CxC6 like cysteine cluster associated with KDZ domain-containing protein</fullName>
    </recommendedName>
</protein>
<dbReference type="Proteomes" id="UP000001861">
    <property type="component" value="Unassembled WGS sequence"/>
</dbReference>
<dbReference type="eggNOG" id="ENOG502SB5B">
    <property type="taxonomic scope" value="Eukaryota"/>
</dbReference>
<dbReference type="AlphaFoldDB" id="D6RQ07"/>
<organism evidence="2 3">
    <name type="scientific">Coprinopsis cinerea (strain Okayama-7 / 130 / ATCC MYA-4618 / FGSC 9003)</name>
    <name type="common">Inky cap fungus</name>
    <name type="synonym">Hormographiella aspergillata</name>
    <dbReference type="NCBI Taxonomy" id="240176"/>
    <lineage>
        <taxon>Eukaryota</taxon>
        <taxon>Fungi</taxon>
        <taxon>Dikarya</taxon>
        <taxon>Basidiomycota</taxon>
        <taxon>Agaricomycotina</taxon>
        <taxon>Agaricomycetes</taxon>
        <taxon>Agaricomycetidae</taxon>
        <taxon>Agaricales</taxon>
        <taxon>Agaricineae</taxon>
        <taxon>Psathyrellaceae</taxon>
        <taxon>Coprinopsis</taxon>
    </lineage>
</organism>
<dbReference type="OrthoDB" id="5598737at2759"/>
<evidence type="ECO:0000256" key="1">
    <source>
        <dbReference type="SAM" id="MobiDB-lite"/>
    </source>
</evidence>
<dbReference type="HOGENOM" id="CLU_113385_0_0_1"/>
<dbReference type="EMBL" id="AACS02000010">
    <property type="protein sequence ID" value="EFI26927.1"/>
    <property type="molecule type" value="Genomic_DNA"/>
</dbReference>